<dbReference type="RefSeq" id="WP_151470146.1">
    <property type="nucleotide sequence ID" value="NZ_WBKG01000012.1"/>
</dbReference>
<feature type="compositionally biased region" description="Basic and acidic residues" evidence="1">
    <location>
        <begin position="69"/>
        <end position="81"/>
    </location>
</feature>
<feature type="region of interest" description="Disordered" evidence="1">
    <location>
        <begin position="1"/>
        <end position="125"/>
    </location>
</feature>
<proteinExistence type="predicted"/>
<keyword evidence="2" id="KW-0472">Membrane</keyword>
<dbReference type="SUPFAM" id="SSF50998">
    <property type="entry name" value="Quinoprotein alcohol dehydrogenase-like"/>
    <property type="match status" value="1"/>
</dbReference>
<dbReference type="EMBL" id="WBKG01000012">
    <property type="protein sequence ID" value="KAB1987719.1"/>
    <property type="molecule type" value="Genomic_DNA"/>
</dbReference>
<keyword evidence="2" id="KW-1133">Transmembrane helix</keyword>
<feature type="region of interest" description="Disordered" evidence="1">
    <location>
        <begin position="137"/>
        <end position="157"/>
    </location>
</feature>
<name>A0A7J5DFQ8_9ACTN</name>
<dbReference type="AlphaFoldDB" id="A0A7J5DFQ8"/>
<comment type="caution">
    <text evidence="4">The sequence shown here is derived from an EMBL/GenBank/DDBJ whole genome shotgun (WGS) entry which is preliminary data.</text>
</comment>
<feature type="domain" description="Pyrrolo-quinoline quinone repeat" evidence="3">
    <location>
        <begin position="225"/>
        <end position="426"/>
    </location>
</feature>
<feature type="compositionally biased region" description="Basic and acidic residues" evidence="1">
    <location>
        <begin position="98"/>
        <end position="111"/>
    </location>
</feature>
<evidence type="ECO:0000313" key="4">
    <source>
        <dbReference type="EMBL" id="KAB1987719.1"/>
    </source>
</evidence>
<evidence type="ECO:0000313" key="5">
    <source>
        <dbReference type="Proteomes" id="UP000442990"/>
    </source>
</evidence>
<dbReference type="PANTHER" id="PTHR34512:SF30">
    <property type="entry name" value="OUTER MEMBRANE PROTEIN ASSEMBLY FACTOR BAMB"/>
    <property type="match status" value="1"/>
</dbReference>
<sequence length="561" mass="59195">MTAESSPGQGAPQEDGWAFRPRTPATGPQPYREQWPTEPTGAWDDRSWDEPYGGPSGARWDSTVPLRTPEPRTGAHEAVRERGHRTPPHTLWTGEPADQDHYRYQDQDQHQHQHQHQHHGHPSTATAVLDQAALRRPEPAPARPGPPAGAAGERAGRTRRVGRIALVLAVLAAVGGAAAVLLKQEEAAAVASEQLTQAWQVPAPADDTLIGSWLTDKLLVRAGTRGGLRAYDLTDGKQVWSAASGAAASERGNVPCAMSPKVGARGIGTVAFGKDGSTCTWLAGVKASTGKILWSVPLTDTKHPKAATATTYLQGDVATVVGQNFLGGVDIRTGDRVWGYKARGHYCNAHGRGAEGAVLVDDFCLDRKTRFTLTAYDGRTGKVIWRKSESAHADVTHFLSGSPLIAAVHTVHQDAVRVFGTTGTGRRLAVGNDELTTGNDTGADHSARLYGHVLVTPASAAGHPVIDGFDTTTGAKLWIHRSAALAVPASGSDDKVYAVTTSGTPQLVTIDPRTGRTTPVAVLPTGTGKGHFTSGTVYATPDGGVLEIDALGSDGGVRLYR</sequence>
<dbReference type="Pfam" id="PF13360">
    <property type="entry name" value="PQQ_2"/>
    <property type="match status" value="1"/>
</dbReference>
<keyword evidence="5" id="KW-1185">Reference proteome</keyword>
<dbReference type="Proteomes" id="UP000442990">
    <property type="component" value="Unassembled WGS sequence"/>
</dbReference>
<reference evidence="4 5" key="1">
    <citation type="submission" date="2019-09" db="EMBL/GenBank/DDBJ databases">
        <title>Isolation and identification of active actinomycetes.</title>
        <authorList>
            <person name="Yu Z."/>
            <person name="Han C."/>
            <person name="Yu B."/>
        </authorList>
    </citation>
    <scope>NUCLEOTIDE SEQUENCE [LARGE SCALE GENOMIC DNA]</scope>
    <source>
        <strain evidence="4 5">NEAU-H2</strain>
    </source>
</reference>
<dbReference type="InterPro" id="IPR011047">
    <property type="entry name" value="Quinoprotein_ADH-like_sf"/>
</dbReference>
<evidence type="ECO:0000259" key="3">
    <source>
        <dbReference type="Pfam" id="PF13360"/>
    </source>
</evidence>
<protein>
    <submittedName>
        <fullName evidence="4">PQQ-binding-like beta-propeller repeat protein</fullName>
    </submittedName>
</protein>
<keyword evidence="2" id="KW-0812">Transmembrane</keyword>
<evidence type="ECO:0000256" key="1">
    <source>
        <dbReference type="SAM" id="MobiDB-lite"/>
    </source>
</evidence>
<dbReference type="Gene3D" id="2.130.10.10">
    <property type="entry name" value="YVTN repeat-like/Quinoprotein amine dehydrogenase"/>
    <property type="match status" value="1"/>
</dbReference>
<dbReference type="InterPro" id="IPR002372">
    <property type="entry name" value="PQQ_rpt_dom"/>
</dbReference>
<feature type="compositionally biased region" description="Basic residues" evidence="1">
    <location>
        <begin position="112"/>
        <end position="121"/>
    </location>
</feature>
<evidence type="ECO:0000256" key="2">
    <source>
        <dbReference type="SAM" id="Phobius"/>
    </source>
</evidence>
<accession>A0A7J5DFQ8</accession>
<dbReference type="PANTHER" id="PTHR34512">
    <property type="entry name" value="CELL SURFACE PROTEIN"/>
    <property type="match status" value="1"/>
</dbReference>
<feature type="transmembrane region" description="Helical" evidence="2">
    <location>
        <begin position="164"/>
        <end position="182"/>
    </location>
</feature>
<dbReference type="InterPro" id="IPR015943">
    <property type="entry name" value="WD40/YVTN_repeat-like_dom_sf"/>
</dbReference>
<organism evidence="4 5">
    <name type="scientific">Streptomyces triticiradicis</name>
    <dbReference type="NCBI Taxonomy" id="2651189"/>
    <lineage>
        <taxon>Bacteria</taxon>
        <taxon>Bacillati</taxon>
        <taxon>Actinomycetota</taxon>
        <taxon>Actinomycetes</taxon>
        <taxon>Kitasatosporales</taxon>
        <taxon>Streptomycetaceae</taxon>
        <taxon>Streptomyces</taxon>
    </lineage>
</organism>
<dbReference type="Gene3D" id="2.40.128.630">
    <property type="match status" value="1"/>
</dbReference>
<gene>
    <name evidence="4" type="ORF">F8144_16845</name>
</gene>